<feature type="compositionally biased region" description="Low complexity" evidence="1">
    <location>
        <begin position="206"/>
        <end position="215"/>
    </location>
</feature>
<protein>
    <submittedName>
        <fullName evidence="2">Uncharacterized protein</fullName>
    </submittedName>
</protein>
<dbReference type="EMBL" id="MU865309">
    <property type="protein sequence ID" value="KAK4229335.1"/>
    <property type="molecule type" value="Genomic_DNA"/>
</dbReference>
<feature type="region of interest" description="Disordered" evidence="1">
    <location>
        <begin position="172"/>
        <end position="278"/>
    </location>
</feature>
<sequence length="434" mass="47841">MAVLVPPATQDAWSFSDNDFYVEVNSNRHRRATVPEIKAIYDGLDNRKDRPGHWYEAQLIHYGLPPSQTKGTAKMRLFDAVNKGNLSVPAEILKVESELKKNWTKRDHEIKQTLKNQSSAVPAKQAIKRKADDVHVNVETNVQVNVSLSIGSQGNVQIAGALPAAPASKKVKTVQKASTNNPNSSDKTPAKAKAAAIKDTKPAPKPTATASNPSTAKDRIAPNPKPTTAKASQNIQRARRGGLRPTSSVSSSVRLPNNDENIRPDNGMTPSRWGSYNDPPPPYSEPVYENDYQQYGDGSPLPALGLLNGRYCVESDGPRGGDSAIIFTLDRFALWGSFTIGPLTGILRLEQRPYQSSRERFYFKWRGEDIQGGEHLEPNDGSFIRFLGDGKIEGAIGFYGSMLEFEGARVPNQGTRSELSAFEMRNRWARYGYN</sequence>
<dbReference type="AlphaFoldDB" id="A0AAN7BTM9"/>
<reference evidence="2" key="1">
    <citation type="journal article" date="2023" name="Mol. Phylogenet. Evol.">
        <title>Genome-scale phylogeny and comparative genomics of the fungal order Sordariales.</title>
        <authorList>
            <person name="Hensen N."/>
            <person name="Bonometti L."/>
            <person name="Westerberg I."/>
            <person name="Brannstrom I.O."/>
            <person name="Guillou S."/>
            <person name="Cros-Aarteil S."/>
            <person name="Calhoun S."/>
            <person name="Haridas S."/>
            <person name="Kuo A."/>
            <person name="Mondo S."/>
            <person name="Pangilinan J."/>
            <person name="Riley R."/>
            <person name="LaButti K."/>
            <person name="Andreopoulos B."/>
            <person name="Lipzen A."/>
            <person name="Chen C."/>
            <person name="Yan M."/>
            <person name="Daum C."/>
            <person name="Ng V."/>
            <person name="Clum A."/>
            <person name="Steindorff A."/>
            <person name="Ohm R.A."/>
            <person name="Martin F."/>
            <person name="Silar P."/>
            <person name="Natvig D.O."/>
            <person name="Lalanne C."/>
            <person name="Gautier V."/>
            <person name="Ament-Velasquez S.L."/>
            <person name="Kruys A."/>
            <person name="Hutchinson M.I."/>
            <person name="Powell A.J."/>
            <person name="Barry K."/>
            <person name="Miller A.N."/>
            <person name="Grigoriev I.V."/>
            <person name="Debuchy R."/>
            <person name="Gladieux P."/>
            <person name="Hiltunen Thoren M."/>
            <person name="Johannesson H."/>
        </authorList>
    </citation>
    <scope>NUCLEOTIDE SEQUENCE</scope>
    <source>
        <strain evidence="2">CBS 990.96</strain>
    </source>
</reference>
<evidence type="ECO:0000256" key="1">
    <source>
        <dbReference type="SAM" id="MobiDB-lite"/>
    </source>
</evidence>
<name>A0AAN7BTM9_9PEZI</name>
<proteinExistence type="predicted"/>
<evidence type="ECO:0000313" key="3">
    <source>
        <dbReference type="Proteomes" id="UP001301958"/>
    </source>
</evidence>
<organism evidence="2 3">
    <name type="scientific">Podospora fimiseda</name>
    <dbReference type="NCBI Taxonomy" id="252190"/>
    <lineage>
        <taxon>Eukaryota</taxon>
        <taxon>Fungi</taxon>
        <taxon>Dikarya</taxon>
        <taxon>Ascomycota</taxon>
        <taxon>Pezizomycotina</taxon>
        <taxon>Sordariomycetes</taxon>
        <taxon>Sordariomycetidae</taxon>
        <taxon>Sordariales</taxon>
        <taxon>Podosporaceae</taxon>
        <taxon>Podospora</taxon>
    </lineage>
</organism>
<keyword evidence="3" id="KW-1185">Reference proteome</keyword>
<reference evidence="2" key="2">
    <citation type="submission" date="2023-05" db="EMBL/GenBank/DDBJ databases">
        <authorList>
            <consortium name="Lawrence Berkeley National Laboratory"/>
            <person name="Steindorff A."/>
            <person name="Hensen N."/>
            <person name="Bonometti L."/>
            <person name="Westerberg I."/>
            <person name="Brannstrom I.O."/>
            <person name="Guillou S."/>
            <person name="Cros-Aarteil S."/>
            <person name="Calhoun S."/>
            <person name="Haridas S."/>
            <person name="Kuo A."/>
            <person name="Mondo S."/>
            <person name="Pangilinan J."/>
            <person name="Riley R."/>
            <person name="Labutti K."/>
            <person name="Andreopoulos B."/>
            <person name="Lipzen A."/>
            <person name="Chen C."/>
            <person name="Yanf M."/>
            <person name="Daum C."/>
            <person name="Ng V."/>
            <person name="Clum A."/>
            <person name="Ohm R."/>
            <person name="Martin F."/>
            <person name="Silar P."/>
            <person name="Natvig D."/>
            <person name="Lalanne C."/>
            <person name="Gautier V."/>
            <person name="Ament-Velasquez S.L."/>
            <person name="Kruys A."/>
            <person name="Hutchinson M.I."/>
            <person name="Powell A.J."/>
            <person name="Barry K."/>
            <person name="Miller A.N."/>
            <person name="Grigoriev I.V."/>
            <person name="Debuchy R."/>
            <person name="Gladieux P."/>
            <person name="Thoren M.H."/>
            <person name="Johannesson H."/>
        </authorList>
    </citation>
    <scope>NUCLEOTIDE SEQUENCE</scope>
    <source>
        <strain evidence="2">CBS 990.96</strain>
    </source>
</reference>
<accession>A0AAN7BTM9</accession>
<dbReference type="Proteomes" id="UP001301958">
    <property type="component" value="Unassembled WGS sequence"/>
</dbReference>
<feature type="compositionally biased region" description="Polar residues" evidence="1">
    <location>
        <begin position="245"/>
        <end position="259"/>
    </location>
</feature>
<comment type="caution">
    <text evidence="2">The sequence shown here is derived from an EMBL/GenBank/DDBJ whole genome shotgun (WGS) entry which is preliminary data.</text>
</comment>
<feature type="compositionally biased region" description="Low complexity" evidence="1">
    <location>
        <begin position="184"/>
        <end position="195"/>
    </location>
</feature>
<gene>
    <name evidence="2" type="ORF">QBC38DRAFT_472624</name>
</gene>
<evidence type="ECO:0000313" key="2">
    <source>
        <dbReference type="EMBL" id="KAK4229335.1"/>
    </source>
</evidence>